<evidence type="ECO:0000256" key="1">
    <source>
        <dbReference type="SAM" id="Coils"/>
    </source>
</evidence>
<evidence type="ECO:0000313" key="4">
    <source>
        <dbReference type="Proteomes" id="UP000007494"/>
    </source>
</evidence>
<evidence type="ECO:0000313" key="3">
    <source>
        <dbReference type="EMBL" id="CEL68264.1"/>
    </source>
</evidence>
<dbReference type="EMBL" id="FR823385">
    <property type="protein sequence ID" value="CBZ50963.1"/>
    <property type="molecule type" value="Genomic_DNA"/>
</dbReference>
<dbReference type="RefSeq" id="XP_003880996.1">
    <property type="nucleotide sequence ID" value="XM_003880947.1"/>
</dbReference>
<dbReference type="EMBL" id="LN714484">
    <property type="protein sequence ID" value="CEL68264.1"/>
    <property type="molecule type" value="Genomic_DNA"/>
</dbReference>
<dbReference type="AlphaFoldDB" id="F0VBH9"/>
<dbReference type="OrthoDB" id="10339386at2759"/>
<feature type="coiled-coil region" evidence="1">
    <location>
        <begin position="82"/>
        <end position="116"/>
    </location>
</feature>
<reference evidence="4" key="3">
    <citation type="journal article" date="2012" name="PLoS Pathog.">
        <title>Comparative genomics of the apicomplexan parasites Toxoplasma gondii and Neospora caninum: Coccidia differing in host range and transmission strategy.</title>
        <authorList>
            <person name="Reid A.J."/>
            <person name="Vermont S.J."/>
            <person name="Cotton J.A."/>
            <person name="Harris D."/>
            <person name="Hill-Cawthorne G.A."/>
            <person name="Konen-Waisman S."/>
            <person name="Latham S.M."/>
            <person name="Mourier T."/>
            <person name="Norton R."/>
            <person name="Quail M.A."/>
            <person name="Sanders M."/>
            <person name="Shanmugam D."/>
            <person name="Sohal A."/>
            <person name="Wasmuth J.D."/>
            <person name="Brunk B."/>
            <person name="Grigg M.E."/>
            <person name="Howard J.C."/>
            <person name="Parkinson J."/>
            <person name="Roos D.S."/>
            <person name="Trees A.J."/>
            <person name="Berriman M."/>
            <person name="Pain A."/>
            <person name="Wastling J.M."/>
        </authorList>
    </citation>
    <scope>NUCLEOTIDE SEQUENCE [LARGE SCALE GENOMIC DNA]</scope>
    <source>
        <strain evidence="4">Liverpool</strain>
    </source>
</reference>
<dbReference type="Proteomes" id="UP000007494">
    <property type="component" value="Chromosome IX"/>
</dbReference>
<keyword evidence="1" id="KW-0175">Coiled coil</keyword>
<gene>
    <name evidence="3" type="ORF">BN1204_040380</name>
    <name evidence="2" type="ORF">NCLIV_040380</name>
</gene>
<sequence>MCTCHSILRKPRSRQIQSLEAIASEITHGSQKLVEVNKQVKEAEKSTAVWKRAVEETEGLLREKHEAVELLQLRKEELHAMQHMEEERLAGLEKQIKDVREQIKEAEEMAKTVGEELQHMDPVSDEDLEVIELEAKLEADLDAFKKDLEARYQATVETIRVECKARYHSFLSRSIEVTAS</sequence>
<keyword evidence="4" id="KW-1185">Reference proteome</keyword>
<reference evidence="2" key="1">
    <citation type="submission" date="2011-02" db="EMBL/GenBank/DDBJ databases">
        <authorList>
            <person name="Aslett M."/>
        </authorList>
    </citation>
    <scope>NUCLEOTIDE SEQUENCE</scope>
    <source>
        <strain evidence="2">Liverpool</strain>
    </source>
</reference>
<accession>F0VBH9</accession>
<proteinExistence type="predicted"/>
<dbReference type="GeneID" id="13439949"/>
<dbReference type="InParanoid" id="F0VBH9"/>
<reference evidence="2" key="2">
    <citation type="submission" date="2011-03" db="EMBL/GenBank/DDBJ databases">
        <title>Comparative genomics and transcriptomics of Neospora caninum and Toxoplasma gondii.</title>
        <authorList>
            <person name="Reid A.J."/>
            <person name="Sohal A."/>
            <person name="Harris D."/>
            <person name="Quail M."/>
            <person name="Sanders M."/>
            <person name="Berriman M."/>
            <person name="Wastling J.M."/>
            <person name="Pain A."/>
        </authorList>
    </citation>
    <scope>NUCLEOTIDE SEQUENCE</scope>
    <source>
        <strain evidence="2">Liverpool</strain>
    </source>
</reference>
<evidence type="ECO:0000313" key="2">
    <source>
        <dbReference type="EMBL" id="CBZ50963.1"/>
    </source>
</evidence>
<dbReference type="VEuPathDB" id="ToxoDB:NCLIV_040380"/>
<reference evidence="3" key="4">
    <citation type="journal article" date="2015" name="PLoS ONE">
        <title>Comprehensive Evaluation of Toxoplasma gondii VEG and Neospora caninum LIV Genomes with Tachyzoite Stage Transcriptome and Proteome Defines Novel Transcript Features.</title>
        <authorList>
            <person name="Ramaprasad A."/>
            <person name="Mourier T."/>
            <person name="Naeem R."/>
            <person name="Malas T.B."/>
            <person name="Moussa E."/>
            <person name="Panigrahi A."/>
            <person name="Vermont S.J."/>
            <person name="Otto T.D."/>
            <person name="Wastling J."/>
            <person name="Pain A."/>
        </authorList>
    </citation>
    <scope>NUCLEOTIDE SEQUENCE</scope>
    <source>
        <strain evidence="3">Liverpool</strain>
    </source>
</reference>
<name>F0VBH9_NEOCL</name>
<protein>
    <submittedName>
        <fullName evidence="2">Uncharacterized protein</fullName>
    </submittedName>
</protein>
<dbReference type="OMA" id="CTCHSIL"/>
<organism evidence="2 4">
    <name type="scientific">Neospora caninum (strain Liverpool)</name>
    <dbReference type="NCBI Taxonomy" id="572307"/>
    <lineage>
        <taxon>Eukaryota</taxon>
        <taxon>Sar</taxon>
        <taxon>Alveolata</taxon>
        <taxon>Apicomplexa</taxon>
        <taxon>Conoidasida</taxon>
        <taxon>Coccidia</taxon>
        <taxon>Eucoccidiorida</taxon>
        <taxon>Eimeriorina</taxon>
        <taxon>Sarcocystidae</taxon>
        <taxon>Neospora</taxon>
    </lineage>
</organism>
<dbReference type="eggNOG" id="ENOG502R0CM">
    <property type="taxonomic scope" value="Eukaryota"/>
</dbReference>